<feature type="region of interest" description="Disordered" evidence="1">
    <location>
        <begin position="221"/>
        <end position="257"/>
    </location>
</feature>
<dbReference type="EMBL" id="LCMI01000001">
    <property type="protein sequence ID" value="KKU33720.1"/>
    <property type="molecule type" value="Genomic_DNA"/>
</dbReference>
<comment type="caution">
    <text evidence="2">The sequence shown here is derived from an EMBL/GenBank/DDBJ whole genome shotgun (WGS) entry which is preliminary data.</text>
</comment>
<gene>
    <name evidence="2" type="ORF">UX47_C0001G0003</name>
</gene>
<accession>A0A0G1SKA8</accession>
<reference evidence="2 3" key="1">
    <citation type="journal article" date="2015" name="Nature">
        <title>rRNA introns, odd ribosomes, and small enigmatic genomes across a large radiation of phyla.</title>
        <authorList>
            <person name="Brown C.T."/>
            <person name="Hug L.A."/>
            <person name="Thomas B.C."/>
            <person name="Sharon I."/>
            <person name="Castelle C.J."/>
            <person name="Singh A."/>
            <person name="Wilkins M.J."/>
            <person name="Williams K.H."/>
            <person name="Banfield J.F."/>
        </authorList>
    </citation>
    <scope>NUCLEOTIDE SEQUENCE [LARGE SCALE GENOMIC DNA]</scope>
</reference>
<name>A0A0G1SKA8_9BACT</name>
<evidence type="ECO:0000313" key="2">
    <source>
        <dbReference type="EMBL" id="KKU33720.1"/>
    </source>
</evidence>
<evidence type="ECO:0000313" key="3">
    <source>
        <dbReference type="Proteomes" id="UP000034794"/>
    </source>
</evidence>
<dbReference type="Proteomes" id="UP000034794">
    <property type="component" value="Unassembled WGS sequence"/>
</dbReference>
<evidence type="ECO:0000256" key="1">
    <source>
        <dbReference type="SAM" id="MobiDB-lite"/>
    </source>
</evidence>
<feature type="compositionally biased region" description="Basic and acidic residues" evidence="1">
    <location>
        <begin position="232"/>
        <end position="257"/>
    </location>
</feature>
<dbReference type="AlphaFoldDB" id="A0A0G1SKA8"/>
<protein>
    <submittedName>
        <fullName evidence="2">Uncharacterized protein</fullName>
    </submittedName>
</protein>
<sequence length="257" mass="30331">MSQWLETHCGWCHTTIAYLPEWSHIPEYCKYCNEWLEKDCLNPHCPGRIKYKVYWSNIHDYCTCKGWYEIKCSHCYQYFSVNDQWDNKPEYCSSCREWKEKACANRHCNGKVRYKDFWDNKPDYCTCKGWYEVRCSNSNCRNTISVHSSWSNVPEHCKDCNSWHEKACATSGCTEKVSYKPSWSNPPEYCDTCRKLGGSRRDPWNDPRNVVEGIGPNASGVWGQKIMGGPDKGLHRGYDPDKIREFEAGKDYERRKR</sequence>
<organism evidence="2 3">
    <name type="scientific">Candidatus Collierbacteria bacterium GW2011_GWA2_46_26</name>
    <dbReference type="NCBI Taxonomy" id="1618381"/>
    <lineage>
        <taxon>Bacteria</taxon>
        <taxon>Candidatus Collieribacteriota</taxon>
    </lineage>
</organism>
<proteinExistence type="predicted"/>